<evidence type="ECO:0000313" key="3">
    <source>
        <dbReference type="EnsemblPlants" id="LPERR10G05310.1"/>
    </source>
</evidence>
<reference evidence="3" key="3">
    <citation type="submission" date="2015-04" db="UniProtKB">
        <authorList>
            <consortium name="EnsemblPlants"/>
        </authorList>
    </citation>
    <scope>IDENTIFICATION</scope>
</reference>
<dbReference type="AlphaFoldDB" id="A0A0D9XJ17"/>
<dbReference type="GO" id="GO:0016020">
    <property type="term" value="C:membrane"/>
    <property type="evidence" value="ECO:0007669"/>
    <property type="project" value="TreeGrafter"/>
</dbReference>
<feature type="transmembrane region" description="Helical" evidence="1">
    <location>
        <begin position="81"/>
        <end position="104"/>
    </location>
</feature>
<dbReference type="Pfam" id="PF13962">
    <property type="entry name" value="PGG"/>
    <property type="match status" value="1"/>
</dbReference>
<sequence>MAKESPEVACVDEDSNKEFAKEFRERIKETRGWLLAIAGLIASVTYQAGFNPPGGVWGADDEARGQVAGTPILHSKSPGRYYTFCCSNAIAFTCSVFLILILGGMRIMYKYVVLTAVTLLDVTSLLLSYAVGSSTDHVLAAFIAVIVVLLYMTMAINMVVVVFSQRRPF</sequence>
<dbReference type="STRING" id="77586.A0A0D9XJ17"/>
<keyword evidence="1" id="KW-1133">Transmembrane helix</keyword>
<organism evidence="3 4">
    <name type="scientific">Leersia perrieri</name>
    <dbReference type="NCBI Taxonomy" id="77586"/>
    <lineage>
        <taxon>Eukaryota</taxon>
        <taxon>Viridiplantae</taxon>
        <taxon>Streptophyta</taxon>
        <taxon>Embryophyta</taxon>
        <taxon>Tracheophyta</taxon>
        <taxon>Spermatophyta</taxon>
        <taxon>Magnoliopsida</taxon>
        <taxon>Liliopsida</taxon>
        <taxon>Poales</taxon>
        <taxon>Poaceae</taxon>
        <taxon>BOP clade</taxon>
        <taxon>Oryzoideae</taxon>
        <taxon>Oryzeae</taxon>
        <taxon>Oryzinae</taxon>
        <taxon>Leersia</taxon>
    </lineage>
</organism>
<dbReference type="Proteomes" id="UP000032180">
    <property type="component" value="Chromosome 10"/>
</dbReference>
<dbReference type="PANTHER" id="PTHR24177">
    <property type="entry name" value="CASKIN"/>
    <property type="match status" value="1"/>
</dbReference>
<keyword evidence="4" id="KW-1185">Reference proteome</keyword>
<dbReference type="PANTHER" id="PTHR24177:SF432">
    <property type="entry name" value="OS06G0286146 PROTEIN"/>
    <property type="match status" value="1"/>
</dbReference>
<dbReference type="Gramene" id="LPERR10G05310.1">
    <property type="protein sequence ID" value="LPERR10G05310.1"/>
    <property type="gene ID" value="LPERR10G05310"/>
</dbReference>
<protein>
    <recommendedName>
        <fullName evidence="2">PGG domain-containing protein</fullName>
    </recommendedName>
</protein>
<feature type="domain" description="PGG" evidence="2">
    <location>
        <begin position="25"/>
        <end position="135"/>
    </location>
</feature>
<dbReference type="EnsemblPlants" id="LPERR10G05310.1">
    <property type="protein sequence ID" value="LPERR10G05310.1"/>
    <property type="gene ID" value="LPERR10G05310"/>
</dbReference>
<feature type="transmembrane region" description="Helical" evidence="1">
    <location>
        <begin position="32"/>
        <end position="50"/>
    </location>
</feature>
<reference evidence="3 4" key="1">
    <citation type="submission" date="2012-08" db="EMBL/GenBank/DDBJ databases">
        <title>Oryza genome evolution.</title>
        <authorList>
            <person name="Wing R.A."/>
        </authorList>
    </citation>
    <scope>NUCLEOTIDE SEQUENCE</scope>
</reference>
<name>A0A0D9XJ17_9ORYZ</name>
<evidence type="ECO:0000256" key="1">
    <source>
        <dbReference type="SAM" id="Phobius"/>
    </source>
</evidence>
<reference evidence="4" key="2">
    <citation type="submission" date="2013-12" db="EMBL/GenBank/DDBJ databases">
        <authorList>
            <person name="Yu Y."/>
            <person name="Lee S."/>
            <person name="de Baynast K."/>
            <person name="Wissotski M."/>
            <person name="Liu L."/>
            <person name="Talag J."/>
            <person name="Goicoechea J."/>
            <person name="Angelova A."/>
            <person name="Jetty R."/>
            <person name="Kudrna D."/>
            <person name="Golser W."/>
            <person name="Rivera L."/>
            <person name="Zhang J."/>
            <person name="Wing R."/>
        </authorList>
    </citation>
    <scope>NUCLEOTIDE SEQUENCE</scope>
</reference>
<evidence type="ECO:0000313" key="4">
    <source>
        <dbReference type="Proteomes" id="UP000032180"/>
    </source>
</evidence>
<keyword evidence="1" id="KW-0812">Transmembrane</keyword>
<feature type="transmembrane region" description="Helical" evidence="1">
    <location>
        <begin position="138"/>
        <end position="163"/>
    </location>
</feature>
<dbReference type="InterPro" id="IPR026961">
    <property type="entry name" value="PGG_dom"/>
</dbReference>
<keyword evidence="1" id="KW-0472">Membrane</keyword>
<feature type="transmembrane region" description="Helical" evidence="1">
    <location>
        <begin position="111"/>
        <end position="132"/>
    </location>
</feature>
<evidence type="ECO:0000259" key="2">
    <source>
        <dbReference type="Pfam" id="PF13962"/>
    </source>
</evidence>
<accession>A0A0D9XJ17</accession>
<proteinExistence type="predicted"/>
<dbReference type="HOGENOM" id="CLU_1580791_0_0_1"/>